<dbReference type="NCBIfam" id="NF010675">
    <property type="entry name" value="PRK14072.1"/>
    <property type="match status" value="1"/>
</dbReference>
<comment type="caution">
    <text evidence="8">The sequence shown here is derived from an EMBL/GenBank/DDBJ whole genome shotgun (WGS) entry which is preliminary data.</text>
</comment>
<evidence type="ECO:0000256" key="2">
    <source>
        <dbReference type="ARBA" id="ARBA00022679"/>
    </source>
</evidence>
<dbReference type="InterPro" id="IPR000023">
    <property type="entry name" value="Phosphofructokinase_dom"/>
</dbReference>
<sequence length="402" mass="44014">MKKNLIVGQSGGPSVAINATLAGVIAAAQQEERIGSIYGSRHGIEGVLYDRLIDLTDFRDLEKLKATPAMALGSCRCKLPDDLEAPIYQTIDAVLKQYNIGYFLYIGGNDSMDTVSKLSRFYQGKADAPIMMGLPKTIDNDLAGTDHTPGYGSAAKYLAVTMNELIRDTAIYAVKSVTIVEVMGRHAGWLTLAAALPKLLGGQKPDIIAIPEVPFSESDFINQVREKMKTTDNIVIAVSEGIRNEKGEYVGSSAKSGAIDNFGHAYLSGVGKHLELLVRNEIGCKVRSIELNLMQRCSSHLGSLTDVEESFSIGKFGVRAALAGETGRMVAVKRETNEPYSVSMHTVEIADVANLEQLVPNKWFDLEDKEIQQEICRYILPLIQGDIPRFQNDYGLNEYVIF</sequence>
<protein>
    <recommendedName>
        <fullName evidence="6">Pyrophosphate--fructose 6-phosphate 1-phosphotransferase</fullName>
        <ecNumber evidence="6">2.7.1.90</ecNumber>
    </recommendedName>
    <alternativeName>
        <fullName evidence="6">6-phosphofructokinase, pyrophosphate dependent</fullName>
    </alternativeName>
    <alternativeName>
        <fullName evidence="6">PPi-dependent phosphofructokinase</fullName>
        <shortName evidence="6">PPi-PFK</shortName>
    </alternativeName>
    <alternativeName>
        <fullName evidence="6">Pyrophosphate-dependent 6-phosphofructose-1-kinase</fullName>
    </alternativeName>
</protein>
<feature type="binding site" evidence="6">
    <location>
        <begin position="137"/>
        <end position="139"/>
    </location>
    <ligand>
        <name>substrate</name>
    </ligand>
</feature>
<evidence type="ECO:0000256" key="1">
    <source>
        <dbReference type="ARBA" id="ARBA00001946"/>
    </source>
</evidence>
<dbReference type="PRINTS" id="PR00476">
    <property type="entry name" value="PHFRCTKINASE"/>
</dbReference>
<comment type="pathway">
    <text evidence="6">Carbohydrate degradation; glycolysis; D-glyceraldehyde 3-phosphate and glycerone phosphate from D-glucose: step 3/4.</text>
</comment>
<proteinExistence type="inferred from homology"/>
<feature type="binding site" evidence="6">
    <location>
        <position position="12"/>
    </location>
    <ligand>
        <name>diphosphate</name>
        <dbReference type="ChEBI" id="CHEBI:33019"/>
    </ligand>
</feature>
<dbReference type="GO" id="GO:0003872">
    <property type="term" value="F:6-phosphofructokinase activity"/>
    <property type="evidence" value="ECO:0007669"/>
    <property type="project" value="UniProtKB-UniRule"/>
</dbReference>
<evidence type="ECO:0000256" key="6">
    <source>
        <dbReference type="HAMAP-Rule" id="MF_01978"/>
    </source>
</evidence>
<comment type="caution">
    <text evidence="6">Lacks conserved residue(s) required for the propagation of feature annotation.</text>
</comment>
<dbReference type="GO" id="GO:0047334">
    <property type="term" value="F:diphosphate-fructose-6-phosphate 1-phosphotransferase activity"/>
    <property type="evidence" value="ECO:0007669"/>
    <property type="project" value="UniProtKB-EC"/>
</dbReference>
<comment type="subcellular location">
    <subcellularLocation>
        <location evidence="6">Cytoplasm</location>
    </subcellularLocation>
</comment>
<comment type="cofactor">
    <cofactor evidence="1 6">
        <name>Mg(2+)</name>
        <dbReference type="ChEBI" id="CHEBI:18420"/>
    </cofactor>
</comment>
<feature type="active site" description="Proton acceptor" evidence="6">
    <location>
        <position position="139"/>
    </location>
</feature>
<dbReference type="PIRSF" id="PIRSF036483">
    <property type="entry name" value="PFK_XF0274"/>
    <property type="match status" value="1"/>
</dbReference>
<keyword evidence="6" id="KW-0963">Cytoplasm</keyword>
<comment type="subunit">
    <text evidence="6">Homodimer.</text>
</comment>
<comment type="function">
    <text evidence="6">Catalyzes the phosphorylation of D-fructose 6-phosphate, the first committing step of glycolysis. Uses inorganic phosphate (PPi) as phosphoryl donor instead of ATP like common ATP-dependent phosphofructokinases (ATP-PFKs), which renders the reaction reversible, and can thus function both in glycolysis and gluconeogenesis. Consistently, PPi-PFK can replace the enzymes of both the forward (ATP-PFK) and reverse (fructose-bisphosphatase (FBPase)) reactions.</text>
</comment>
<evidence type="ECO:0000256" key="4">
    <source>
        <dbReference type="ARBA" id="ARBA00022777"/>
    </source>
</evidence>
<dbReference type="GO" id="GO:0046872">
    <property type="term" value="F:metal ion binding"/>
    <property type="evidence" value="ECO:0007669"/>
    <property type="project" value="UniProtKB-KW"/>
</dbReference>
<organism evidence="8 9">
    <name type="scientific">Fumia xinanensis</name>
    <dbReference type="NCBI Taxonomy" id="2763659"/>
    <lineage>
        <taxon>Bacteria</taxon>
        <taxon>Bacillati</taxon>
        <taxon>Bacillota</taxon>
        <taxon>Clostridia</taxon>
        <taxon>Eubacteriales</taxon>
        <taxon>Oscillospiraceae</taxon>
        <taxon>Fumia</taxon>
    </lineage>
</organism>
<keyword evidence="6" id="KW-0324">Glycolysis</keyword>
<name>A0A926I3S1_9FIRM</name>
<dbReference type="Proteomes" id="UP000610760">
    <property type="component" value="Unassembled WGS sequence"/>
</dbReference>
<reference evidence="8" key="1">
    <citation type="submission" date="2020-08" db="EMBL/GenBank/DDBJ databases">
        <title>Genome public.</title>
        <authorList>
            <person name="Liu C."/>
            <person name="Sun Q."/>
        </authorList>
    </citation>
    <scope>NUCLEOTIDE SEQUENCE</scope>
    <source>
        <strain evidence="8">NSJ-33</strain>
    </source>
</reference>
<dbReference type="InterPro" id="IPR022953">
    <property type="entry name" value="ATP_PFK"/>
</dbReference>
<dbReference type="RefSeq" id="WP_249296222.1">
    <property type="nucleotide sequence ID" value="NZ_JACRSV010000006.1"/>
</dbReference>
<comment type="activity regulation">
    <text evidence="6">Non-allosteric.</text>
</comment>
<feature type="binding site" evidence="6">
    <location>
        <position position="109"/>
    </location>
    <ligand>
        <name>Mg(2+)</name>
        <dbReference type="ChEBI" id="CHEBI:18420"/>
        <note>catalytic</note>
    </ligand>
</feature>
<feature type="binding site" evidence="6">
    <location>
        <position position="240"/>
    </location>
    <ligand>
        <name>substrate</name>
    </ligand>
</feature>
<keyword evidence="5 6" id="KW-0460">Magnesium</keyword>
<dbReference type="EC" id="2.7.1.90" evidence="6"/>
<dbReference type="Pfam" id="PF00365">
    <property type="entry name" value="PFK"/>
    <property type="match status" value="1"/>
</dbReference>
<keyword evidence="4 6" id="KW-0418">Kinase</keyword>
<gene>
    <name evidence="6" type="primary">pfp</name>
    <name evidence="8" type="ORF">H8710_12715</name>
</gene>
<evidence type="ECO:0000256" key="5">
    <source>
        <dbReference type="ARBA" id="ARBA00022842"/>
    </source>
</evidence>
<dbReference type="GO" id="GO:0006002">
    <property type="term" value="P:fructose 6-phosphate metabolic process"/>
    <property type="evidence" value="ECO:0007669"/>
    <property type="project" value="InterPro"/>
</dbReference>
<dbReference type="GO" id="GO:0005737">
    <property type="term" value="C:cytoplasm"/>
    <property type="evidence" value="ECO:0007669"/>
    <property type="project" value="UniProtKB-SubCell"/>
</dbReference>
<feature type="site" description="Important for catalytic activity and substrate specificity; stabilizes the transition state when the phosphoryl donor is PPi; prevents ATP from binding by mimicking the alpha-phosphate group of ATP" evidence="6">
    <location>
        <position position="110"/>
    </location>
</feature>
<evidence type="ECO:0000313" key="8">
    <source>
        <dbReference type="EMBL" id="MBC8560923.1"/>
    </source>
</evidence>
<comment type="similarity">
    <text evidence="6">Belongs to the phosphofructokinase type A (PFKA) family. PPi-dependent PFK group II subfamily. Clade 'B2' sub-subfamily.</text>
</comment>
<keyword evidence="3 6" id="KW-0479">Metal-binding</keyword>
<evidence type="ECO:0000313" key="9">
    <source>
        <dbReference type="Proteomes" id="UP000610760"/>
    </source>
</evidence>
<dbReference type="AlphaFoldDB" id="A0A926I3S1"/>
<comment type="catalytic activity">
    <reaction evidence="6">
        <text>beta-D-fructose 6-phosphate + diphosphate = beta-D-fructose 1,6-bisphosphate + phosphate + H(+)</text>
        <dbReference type="Rhea" id="RHEA:13613"/>
        <dbReference type="ChEBI" id="CHEBI:15378"/>
        <dbReference type="ChEBI" id="CHEBI:32966"/>
        <dbReference type="ChEBI" id="CHEBI:33019"/>
        <dbReference type="ChEBI" id="CHEBI:43474"/>
        <dbReference type="ChEBI" id="CHEBI:57634"/>
        <dbReference type="EC" id="2.7.1.90"/>
    </reaction>
</comment>
<evidence type="ECO:0000259" key="7">
    <source>
        <dbReference type="Pfam" id="PF00365"/>
    </source>
</evidence>
<dbReference type="Gene3D" id="3.40.50.460">
    <property type="entry name" value="Phosphofructokinase domain"/>
    <property type="match status" value="1"/>
</dbReference>
<dbReference type="HAMAP" id="MF_01978">
    <property type="entry name" value="Phosphofructokinase_II_B2"/>
    <property type="match status" value="1"/>
</dbReference>
<dbReference type="EMBL" id="JACRSV010000006">
    <property type="protein sequence ID" value="MBC8560923.1"/>
    <property type="molecule type" value="Genomic_DNA"/>
</dbReference>
<dbReference type="InterPro" id="IPR035966">
    <property type="entry name" value="PKF_sf"/>
</dbReference>
<feature type="domain" description="Phosphofructokinase" evidence="7">
    <location>
        <begin position="5"/>
        <end position="298"/>
    </location>
</feature>
<evidence type="ECO:0000256" key="3">
    <source>
        <dbReference type="ARBA" id="ARBA00022723"/>
    </source>
</evidence>
<accession>A0A926I3S1</accession>
<feature type="site" description="Important for catalytic activity; stabilizes the transition state when the phosphoryl donor is PPi" evidence="6">
    <location>
        <position position="136"/>
    </location>
</feature>
<keyword evidence="9" id="KW-1185">Reference proteome</keyword>
<dbReference type="SUPFAM" id="SSF53784">
    <property type="entry name" value="Phosphofructokinase"/>
    <property type="match status" value="1"/>
</dbReference>
<dbReference type="Gene3D" id="3.40.50.450">
    <property type="match status" value="1"/>
</dbReference>
<dbReference type="PANTHER" id="PTHR45770">
    <property type="entry name" value="ATP-DEPENDENT 6-PHOSPHOFRUCTOKINASE 1"/>
    <property type="match status" value="1"/>
</dbReference>
<feature type="binding site" evidence="6">
    <location>
        <begin position="183"/>
        <end position="185"/>
    </location>
    <ligand>
        <name>substrate</name>
    </ligand>
</feature>
<keyword evidence="2 6" id="KW-0808">Transferase</keyword>
<dbReference type="InterPro" id="IPR011404">
    <property type="entry name" value="PPi-PFK"/>
</dbReference>
<dbReference type="InterPro" id="IPR050929">
    <property type="entry name" value="PFKA"/>
</dbReference>